<sequence>MKIIRSEYIYIIPQNDFEKSFVYSLLSKRLIHENPKFKMKSNKRYYSKEPKQIQTFVETRIKDKFGYKISRGNYEIIEELKQNIPNIEFEDNRASYKIKCNSLIGPRDDEQKKAIKTLSENKFEYGILNSPPASGKTYIASQLITIFKERTLILVDMNLLIEQFIDSLLQFTDIKIEEIGLIREKDLEYDLDKKVIIATMQTLIKKKEIMKKLNNNIGFLIQDECQIASCDTIRSIFKEFRPKYQLGLSGTPFRDDKMDFLIREIIGPIIYTTNKEEMIKKGSLIKPILRPVFLKDNIMFEKYINKNTEIEFRDVVNYYYNNPLVINKVSKLICKLFNEHSQLIICKEKEIVYKYFKEIISILFPKAITKYEKLKKDKIKNLQVKIKSETNEDKKRVLKKELEKIEKEEFAKSKLLKEIPETECIKILTGELKKEERDKIISDTNNGKIKVIITTSLMDKAISINRLDILHLLFSTRERVNTVQREGRISRAYKNKTKAIVFDYIYDHYMSFFQFYNTKGTCRMVAHNESVKIPSNIKIFINYLLKRFMEKDNNIADKEYEKIKHLYEININK</sequence>
<evidence type="ECO:0000256" key="2">
    <source>
        <dbReference type="ARBA" id="ARBA00022801"/>
    </source>
</evidence>
<evidence type="ECO:0000313" key="7">
    <source>
        <dbReference type="EMBL" id="PHI06638.1"/>
    </source>
</evidence>
<evidence type="ECO:0000256" key="3">
    <source>
        <dbReference type="ARBA" id="ARBA00022806"/>
    </source>
</evidence>
<keyword evidence="4" id="KW-0067">ATP-binding</keyword>
<dbReference type="SMART" id="SM00490">
    <property type="entry name" value="HELICc"/>
    <property type="match status" value="1"/>
</dbReference>
<dbReference type="Proteomes" id="UP000224182">
    <property type="component" value="Unassembled WGS sequence"/>
</dbReference>
<dbReference type="PANTHER" id="PTHR11274">
    <property type="entry name" value="RAD25/XP-B DNA REPAIR HELICASE"/>
    <property type="match status" value="1"/>
</dbReference>
<dbReference type="SMART" id="SM00487">
    <property type="entry name" value="DEXDc"/>
    <property type="match status" value="1"/>
</dbReference>
<evidence type="ECO:0000259" key="5">
    <source>
        <dbReference type="PROSITE" id="PS51192"/>
    </source>
</evidence>
<dbReference type="CDD" id="cd17926">
    <property type="entry name" value="DEXHc_RE"/>
    <property type="match status" value="1"/>
</dbReference>
<evidence type="ECO:0000256" key="1">
    <source>
        <dbReference type="ARBA" id="ARBA00022741"/>
    </source>
</evidence>
<accession>A0A2C6BLZ9</accession>
<dbReference type="EMBL" id="NIRN01000001">
    <property type="protein sequence ID" value="PHI06638.1"/>
    <property type="molecule type" value="Genomic_DNA"/>
</dbReference>
<protein>
    <recommendedName>
        <fullName evidence="9">Helicase ATP-binding domain-containing protein</fullName>
    </recommendedName>
</protein>
<evidence type="ECO:0000313" key="8">
    <source>
        <dbReference type="Proteomes" id="UP000224182"/>
    </source>
</evidence>
<dbReference type="GO" id="GO:0016787">
    <property type="term" value="F:hydrolase activity"/>
    <property type="evidence" value="ECO:0007669"/>
    <property type="project" value="UniProtKB-KW"/>
</dbReference>
<keyword evidence="1" id="KW-0547">Nucleotide-binding</keyword>
<dbReference type="InterPro" id="IPR001650">
    <property type="entry name" value="Helicase_C-like"/>
</dbReference>
<comment type="caution">
    <text evidence="7">The sequence shown here is derived from an EMBL/GenBank/DDBJ whole genome shotgun (WGS) entry which is preliminary data.</text>
</comment>
<name>A0A2C6BLZ9_FUSNP</name>
<gene>
    <name evidence="7" type="ORF">CBG54_06110</name>
</gene>
<keyword evidence="2" id="KW-0378">Hydrolase</keyword>
<dbReference type="PROSITE" id="PS51194">
    <property type="entry name" value="HELICASE_CTER"/>
    <property type="match status" value="1"/>
</dbReference>
<feature type="domain" description="Helicase ATP-binding" evidence="5">
    <location>
        <begin position="117"/>
        <end position="270"/>
    </location>
</feature>
<dbReference type="Pfam" id="PF04851">
    <property type="entry name" value="ResIII"/>
    <property type="match status" value="1"/>
</dbReference>
<dbReference type="InterPro" id="IPR050615">
    <property type="entry name" value="ATP-dep_DNA_Helicase"/>
</dbReference>
<evidence type="ECO:0008006" key="9">
    <source>
        <dbReference type="Google" id="ProtNLM"/>
    </source>
</evidence>
<dbReference type="PANTHER" id="PTHR11274:SF0">
    <property type="entry name" value="GENERAL TRANSCRIPTION AND DNA REPAIR FACTOR IIH HELICASE SUBUNIT XPB"/>
    <property type="match status" value="1"/>
</dbReference>
<dbReference type="GO" id="GO:0005524">
    <property type="term" value="F:ATP binding"/>
    <property type="evidence" value="ECO:0007669"/>
    <property type="project" value="UniProtKB-KW"/>
</dbReference>
<dbReference type="GO" id="GO:0003677">
    <property type="term" value="F:DNA binding"/>
    <property type="evidence" value="ECO:0007669"/>
    <property type="project" value="InterPro"/>
</dbReference>
<dbReference type="PROSITE" id="PS51192">
    <property type="entry name" value="HELICASE_ATP_BIND_1"/>
    <property type="match status" value="1"/>
</dbReference>
<dbReference type="InterPro" id="IPR027417">
    <property type="entry name" value="P-loop_NTPase"/>
</dbReference>
<organism evidence="7 8">
    <name type="scientific">Fusobacterium nucleatum subsp. polymorphum</name>
    <name type="common">Fusobacterium polymorphum</name>
    <dbReference type="NCBI Taxonomy" id="76857"/>
    <lineage>
        <taxon>Bacteria</taxon>
        <taxon>Fusobacteriati</taxon>
        <taxon>Fusobacteriota</taxon>
        <taxon>Fusobacteriia</taxon>
        <taxon>Fusobacteriales</taxon>
        <taxon>Fusobacteriaceae</taxon>
        <taxon>Fusobacterium</taxon>
    </lineage>
</organism>
<dbReference type="InterPro" id="IPR006935">
    <property type="entry name" value="Helicase/UvrB_N"/>
</dbReference>
<dbReference type="Gene3D" id="3.40.50.300">
    <property type="entry name" value="P-loop containing nucleotide triphosphate hydrolases"/>
    <property type="match status" value="2"/>
</dbReference>
<keyword evidence="3" id="KW-0347">Helicase</keyword>
<dbReference type="InterPro" id="IPR014001">
    <property type="entry name" value="Helicase_ATP-bd"/>
</dbReference>
<proteinExistence type="predicted"/>
<reference evidence="7 8" key="1">
    <citation type="submission" date="2017-06" db="EMBL/GenBank/DDBJ databases">
        <title>Draft genome sequence of Fusobacterium nucleatum subsp. polymorphum KCOM 1271 (=ChDC F305).</title>
        <authorList>
            <person name="Kook J.-K."/>
            <person name="Park S.-N."/>
            <person name="Lim Y.K."/>
            <person name="Roh H."/>
        </authorList>
    </citation>
    <scope>NUCLEOTIDE SEQUENCE [LARGE SCALE GENOMIC DNA]</scope>
    <source>
        <strain evidence="8">KCOM 1271 (ChDC F305)</strain>
    </source>
</reference>
<dbReference type="SUPFAM" id="SSF52540">
    <property type="entry name" value="P-loop containing nucleoside triphosphate hydrolases"/>
    <property type="match status" value="2"/>
</dbReference>
<evidence type="ECO:0000256" key="4">
    <source>
        <dbReference type="ARBA" id="ARBA00022840"/>
    </source>
</evidence>
<dbReference type="RefSeq" id="WP_098974398.1">
    <property type="nucleotide sequence ID" value="NZ_CP077115.1"/>
</dbReference>
<feature type="domain" description="Helicase C-terminal" evidence="6">
    <location>
        <begin position="378"/>
        <end position="532"/>
    </location>
</feature>
<evidence type="ECO:0000259" key="6">
    <source>
        <dbReference type="PROSITE" id="PS51194"/>
    </source>
</evidence>
<dbReference type="AlphaFoldDB" id="A0A2C6BLZ9"/>
<dbReference type="GO" id="GO:0004386">
    <property type="term" value="F:helicase activity"/>
    <property type="evidence" value="ECO:0007669"/>
    <property type="project" value="UniProtKB-KW"/>
</dbReference>
<dbReference type="Pfam" id="PF00271">
    <property type="entry name" value="Helicase_C"/>
    <property type="match status" value="1"/>
</dbReference>